<dbReference type="SMART" id="SM00320">
    <property type="entry name" value="WD40"/>
    <property type="match status" value="5"/>
</dbReference>
<dbReference type="PANTHER" id="PTHR44129">
    <property type="entry name" value="WD REPEAT-CONTAINING PROTEIN POP1"/>
    <property type="match status" value="1"/>
</dbReference>
<evidence type="ECO:0000313" key="5">
    <source>
        <dbReference type="EMBL" id="SFL05876.1"/>
    </source>
</evidence>
<keyword evidence="4" id="KW-1133">Transmembrane helix</keyword>
<dbReference type="InterPro" id="IPR001680">
    <property type="entry name" value="WD40_rpt"/>
</dbReference>
<dbReference type="RefSeq" id="WP_177245505.1">
    <property type="nucleotide sequence ID" value="NZ_FOQY01000050.1"/>
</dbReference>
<evidence type="ECO:0000256" key="3">
    <source>
        <dbReference type="PROSITE-ProRule" id="PRU00221"/>
    </source>
</evidence>
<name>A0A1I4EN24_9ACTN</name>
<feature type="repeat" description="WD" evidence="3">
    <location>
        <begin position="205"/>
        <end position="246"/>
    </location>
</feature>
<gene>
    <name evidence="5" type="ORF">SAMN05216275_15057</name>
</gene>
<dbReference type="EMBL" id="FOQY01000050">
    <property type="protein sequence ID" value="SFL05876.1"/>
    <property type="molecule type" value="Genomic_DNA"/>
</dbReference>
<accession>A0A1I4EN24</accession>
<dbReference type="Pfam" id="PF00400">
    <property type="entry name" value="WD40"/>
    <property type="match status" value="1"/>
</dbReference>
<organism evidence="5 6">
    <name type="scientific">Streptosporangium canum</name>
    <dbReference type="NCBI Taxonomy" id="324952"/>
    <lineage>
        <taxon>Bacteria</taxon>
        <taxon>Bacillati</taxon>
        <taxon>Actinomycetota</taxon>
        <taxon>Actinomycetes</taxon>
        <taxon>Streptosporangiales</taxon>
        <taxon>Streptosporangiaceae</taxon>
        <taxon>Streptosporangium</taxon>
    </lineage>
</organism>
<sequence length="472" mass="49748">MNDLPGARQADPRGNVRWRTSAIVLAACLAVCLVVAGLAWKREHDRVSAQERVALAHGLALHAAELRDADHSTARNLGLAAVKIHSDGQTRAGLIDTLAREHSSEFTLEASSEVALSGDGRIALTGHGDEVSVWDLTTWLDPKIVEKPSDRVAALKGHKENVGAVALSFDGRTVLTGDDDGTTIVWDLTDPAKPIRMAAVVNKRDAEYANSVEAVALSRDGRTAMIAGSDGDVTAWDLTDRSRPARLSMTAHASSIRDLGLSADGAIAVTVENKGTVTLWDLTAPSPPVKPADLALPAKSVAAAMSTDGRVVLVGNARQVGVWNLDDRSRPVNAAVFDVPLADMYDMALTFEGKTALLAGPSDSAILWDLSAPSRPARIAALKGYSQEINSVALSADGGIALTAGPGGVSLWNLKDLSEVVANLEYAACLGHTGAEISKADWARYAGSADWSDYGEEDWDTLAVCLIRPDST</sequence>
<protein>
    <submittedName>
        <fullName evidence="5">WD domain-containing protein, G-beta repeat-containing protein</fullName>
    </submittedName>
</protein>
<dbReference type="SUPFAM" id="SSF101908">
    <property type="entry name" value="Putative isomerase YbhE"/>
    <property type="match status" value="1"/>
</dbReference>
<dbReference type="InterPro" id="IPR019775">
    <property type="entry name" value="WD40_repeat_CS"/>
</dbReference>
<dbReference type="PROSITE" id="PS50082">
    <property type="entry name" value="WD_REPEATS_2"/>
    <property type="match status" value="3"/>
</dbReference>
<dbReference type="AlphaFoldDB" id="A0A1I4EN24"/>
<dbReference type="Gene3D" id="2.130.10.10">
    <property type="entry name" value="YVTN repeat-like/Quinoprotein amine dehydrogenase"/>
    <property type="match status" value="3"/>
</dbReference>
<keyword evidence="4" id="KW-0812">Transmembrane</keyword>
<dbReference type="PROSITE" id="PS50294">
    <property type="entry name" value="WD_REPEATS_REGION"/>
    <property type="match status" value="2"/>
</dbReference>
<proteinExistence type="predicted"/>
<dbReference type="Proteomes" id="UP000199111">
    <property type="component" value="Unassembled WGS sequence"/>
</dbReference>
<dbReference type="InterPro" id="IPR050349">
    <property type="entry name" value="WD_LIS1/nudF_dynein_reg"/>
</dbReference>
<dbReference type="GeneID" id="96303420"/>
<dbReference type="PROSITE" id="PS00678">
    <property type="entry name" value="WD_REPEATS_1"/>
    <property type="match status" value="2"/>
</dbReference>
<feature type="transmembrane region" description="Helical" evidence="4">
    <location>
        <begin position="20"/>
        <end position="40"/>
    </location>
</feature>
<dbReference type="InterPro" id="IPR015943">
    <property type="entry name" value="WD40/YVTN_repeat-like_dom_sf"/>
</dbReference>
<feature type="repeat" description="WD" evidence="3">
    <location>
        <begin position="155"/>
        <end position="188"/>
    </location>
</feature>
<reference evidence="6" key="1">
    <citation type="submission" date="2016-10" db="EMBL/GenBank/DDBJ databases">
        <authorList>
            <person name="Varghese N."/>
            <person name="Submissions S."/>
        </authorList>
    </citation>
    <scope>NUCLEOTIDE SEQUENCE [LARGE SCALE GENOMIC DNA]</scope>
    <source>
        <strain evidence="6">CGMCC 4.2126</strain>
    </source>
</reference>
<keyword evidence="6" id="KW-1185">Reference proteome</keyword>
<evidence type="ECO:0000256" key="1">
    <source>
        <dbReference type="ARBA" id="ARBA00022574"/>
    </source>
</evidence>
<evidence type="ECO:0000256" key="2">
    <source>
        <dbReference type="ARBA" id="ARBA00022737"/>
    </source>
</evidence>
<evidence type="ECO:0000256" key="4">
    <source>
        <dbReference type="SAM" id="Phobius"/>
    </source>
</evidence>
<keyword evidence="1 3" id="KW-0853">WD repeat</keyword>
<evidence type="ECO:0000313" key="6">
    <source>
        <dbReference type="Proteomes" id="UP000199111"/>
    </source>
</evidence>
<keyword evidence="4" id="KW-0472">Membrane</keyword>
<keyword evidence="2" id="KW-0677">Repeat</keyword>
<feature type="repeat" description="WD" evidence="3">
    <location>
        <begin position="249"/>
        <end position="282"/>
    </location>
</feature>